<reference evidence="1" key="1">
    <citation type="submission" date="2018-05" db="EMBL/GenBank/DDBJ databases">
        <authorList>
            <person name="Lanie J.A."/>
            <person name="Ng W.-L."/>
            <person name="Kazmierczak K.M."/>
            <person name="Andrzejewski T.M."/>
            <person name="Davidsen T.M."/>
            <person name="Wayne K.J."/>
            <person name="Tettelin H."/>
            <person name="Glass J.I."/>
            <person name="Rusch D."/>
            <person name="Podicherti R."/>
            <person name="Tsui H.-C.T."/>
            <person name="Winkler M.E."/>
        </authorList>
    </citation>
    <scope>NUCLEOTIDE SEQUENCE</scope>
</reference>
<dbReference type="EMBL" id="UINC01000067">
    <property type="protein sequence ID" value="SUZ48432.1"/>
    <property type="molecule type" value="Genomic_DNA"/>
</dbReference>
<dbReference type="InterPro" id="IPR000600">
    <property type="entry name" value="ROK"/>
</dbReference>
<dbReference type="Pfam" id="PF00480">
    <property type="entry name" value="ROK"/>
    <property type="match status" value="1"/>
</dbReference>
<accession>A0A381N1G4</accession>
<proteinExistence type="predicted"/>
<dbReference type="PROSITE" id="PS01125">
    <property type="entry name" value="ROK"/>
    <property type="match status" value="1"/>
</dbReference>
<name>A0A381N1G4_9ZZZZ</name>
<dbReference type="SUPFAM" id="SSF53067">
    <property type="entry name" value="Actin-like ATPase domain"/>
    <property type="match status" value="1"/>
</dbReference>
<dbReference type="InterPro" id="IPR049874">
    <property type="entry name" value="ROK_cs"/>
</dbReference>
<dbReference type="AlphaFoldDB" id="A0A381N1G4"/>
<organism evidence="1">
    <name type="scientific">marine metagenome</name>
    <dbReference type="NCBI Taxonomy" id="408172"/>
    <lineage>
        <taxon>unclassified sequences</taxon>
        <taxon>metagenomes</taxon>
        <taxon>ecological metagenomes</taxon>
    </lineage>
</organism>
<protein>
    <recommendedName>
        <fullName evidence="2">Glucokinase</fullName>
    </recommendedName>
</protein>
<dbReference type="InterPro" id="IPR043129">
    <property type="entry name" value="ATPase_NBD"/>
</dbReference>
<gene>
    <name evidence="1" type="ORF">METZ01_LOCUS1286</name>
</gene>
<evidence type="ECO:0000313" key="1">
    <source>
        <dbReference type="EMBL" id="SUZ48432.1"/>
    </source>
</evidence>
<sequence>MLIGIDVGGTKASALLVDPATDAIVDRELTSSDGDGPTLVGKLAAMAGSLRERSPTPVRAVGLGIAGLAERSGTVAWSPNLRGAVGHPVGPDLERALGLPVAVGNDATTATLAEARLGAGRGCDDFALITLGTGIGGGFVLGGRLQRGAHGFSGEPGHMVVSADGPVHVTGQRGPWEYYASGSALGRLGSEAASAGAFDRGVALAGSPDAVTGFHVVEALADGDPQAASVFDRWCTEVARGVANLVVLLDLQRVVLGGGLAEVGEPLRAGVDSAMGGLVAGADSRPPVEVVLAQLGADAGALGAALLAGDPD</sequence>
<evidence type="ECO:0008006" key="2">
    <source>
        <dbReference type="Google" id="ProtNLM"/>
    </source>
</evidence>
<dbReference type="PANTHER" id="PTHR18964">
    <property type="entry name" value="ROK (REPRESSOR, ORF, KINASE) FAMILY"/>
    <property type="match status" value="1"/>
</dbReference>
<dbReference type="PANTHER" id="PTHR18964:SF149">
    <property type="entry name" value="BIFUNCTIONAL UDP-N-ACETYLGLUCOSAMINE 2-EPIMERASE_N-ACETYLMANNOSAMINE KINASE"/>
    <property type="match status" value="1"/>
</dbReference>
<dbReference type="Gene3D" id="3.30.420.40">
    <property type="match status" value="2"/>
</dbReference>